<dbReference type="EMBL" id="GBXM01076211">
    <property type="protein sequence ID" value="JAH32366.1"/>
    <property type="molecule type" value="Transcribed_RNA"/>
</dbReference>
<evidence type="ECO:0000313" key="2">
    <source>
        <dbReference type="EMBL" id="JAH32366.1"/>
    </source>
</evidence>
<reference evidence="2" key="1">
    <citation type="submission" date="2014-11" db="EMBL/GenBank/DDBJ databases">
        <authorList>
            <person name="Amaro Gonzalez C."/>
        </authorList>
    </citation>
    <scope>NUCLEOTIDE SEQUENCE</scope>
</reference>
<organism evidence="2">
    <name type="scientific">Anguilla anguilla</name>
    <name type="common">European freshwater eel</name>
    <name type="synonym">Muraena anguilla</name>
    <dbReference type="NCBI Taxonomy" id="7936"/>
    <lineage>
        <taxon>Eukaryota</taxon>
        <taxon>Metazoa</taxon>
        <taxon>Chordata</taxon>
        <taxon>Craniata</taxon>
        <taxon>Vertebrata</taxon>
        <taxon>Euteleostomi</taxon>
        <taxon>Actinopterygii</taxon>
        <taxon>Neopterygii</taxon>
        <taxon>Teleostei</taxon>
        <taxon>Anguilliformes</taxon>
        <taxon>Anguillidae</taxon>
        <taxon>Anguilla</taxon>
    </lineage>
</organism>
<sequence length="118" mass="13078">MVPHKHAAFRSPQSKGRHPAHGCHLCLLPSSSHCSTEYLKLRNVTSSLSAFSIRIFRISFSLSLSATILWNSCIFLLLIVQETLRTTFIAALMASSIARASSSFKKRNILGYSGVYSF</sequence>
<proteinExistence type="predicted"/>
<protein>
    <submittedName>
        <fullName evidence="2">Uncharacterized protein</fullName>
    </submittedName>
</protein>
<evidence type="ECO:0000256" key="1">
    <source>
        <dbReference type="SAM" id="Phobius"/>
    </source>
</evidence>
<keyword evidence="1" id="KW-1133">Transmembrane helix</keyword>
<name>A0A0E9RTA7_ANGAN</name>
<keyword evidence="1" id="KW-0812">Transmembrane</keyword>
<keyword evidence="1" id="KW-0472">Membrane</keyword>
<feature type="transmembrane region" description="Helical" evidence="1">
    <location>
        <begin position="58"/>
        <end position="80"/>
    </location>
</feature>
<reference evidence="2" key="2">
    <citation type="journal article" date="2015" name="Fish Shellfish Immunol.">
        <title>Early steps in the European eel (Anguilla anguilla)-Vibrio vulnificus interaction in the gills: Role of the RtxA13 toxin.</title>
        <authorList>
            <person name="Callol A."/>
            <person name="Pajuelo D."/>
            <person name="Ebbesson L."/>
            <person name="Teles M."/>
            <person name="MacKenzie S."/>
            <person name="Amaro C."/>
        </authorList>
    </citation>
    <scope>NUCLEOTIDE SEQUENCE</scope>
</reference>
<dbReference type="AlphaFoldDB" id="A0A0E9RTA7"/>
<accession>A0A0E9RTA7</accession>